<dbReference type="Pfam" id="PF00550">
    <property type="entry name" value="PP-binding"/>
    <property type="match status" value="1"/>
</dbReference>
<accession>A0A3A8NH42</accession>
<dbReference type="EMBL" id="RAWG01000064">
    <property type="protein sequence ID" value="RKH43598.1"/>
    <property type="molecule type" value="Genomic_DNA"/>
</dbReference>
<proteinExistence type="predicted"/>
<organism evidence="2 3">
    <name type="scientific">Corallococcus sicarius</name>
    <dbReference type="NCBI Taxonomy" id="2316726"/>
    <lineage>
        <taxon>Bacteria</taxon>
        <taxon>Pseudomonadati</taxon>
        <taxon>Myxococcota</taxon>
        <taxon>Myxococcia</taxon>
        <taxon>Myxococcales</taxon>
        <taxon>Cystobacterineae</taxon>
        <taxon>Myxococcaceae</taxon>
        <taxon>Corallococcus</taxon>
    </lineage>
</organism>
<dbReference type="RefSeq" id="WP_120625564.1">
    <property type="nucleotide sequence ID" value="NZ_RAWG01000064.1"/>
</dbReference>
<protein>
    <submittedName>
        <fullName evidence="2">Acyl carrier protein</fullName>
    </submittedName>
</protein>
<comment type="caution">
    <text evidence="2">The sequence shown here is derived from an EMBL/GenBank/DDBJ whole genome shotgun (WGS) entry which is preliminary data.</text>
</comment>
<evidence type="ECO:0000259" key="1">
    <source>
        <dbReference type="PROSITE" id="PS50075"/>
    </source>
</evidence>
<dbReference type="AlphaFoldDB" id="A0A3A8NH42"/>
<dbReference type="InterPro" id="IPR009081">
    <property type="entry name" value="PP-bd_ACP"/>
</dbReference>
<dbReference type="Proteomes" id="UP000273405">
    <property type="component" value="Unassembled WGS sequence"/>
</dbReference>
<reference evidence="3" key="1">
    <citation type="submission" date="2018-09" db="EMBL/GenBank/DDBJ databases">
        <authorList>
            <person name="Livingstone P.G."/>
            <person name="Whitworth D.E."/>
        </authorList>
    </citation>
    <scope>NUCLEOTIDE SEQUENCE [LARGE SCALE GENOMIC DNA]</scope>
    <source>
        <strain evidence="3">CA040B</strain>
    </source>
</reference>
<dbReference type="PROSITE" id="PS50075">
    <property type="entry name" value="CARRIER"/>
    <property type="match status" value="1"/>
</dbReference>
<dbReference type="SUPFAM" id="SSF47336">
    <property type="entry name" value="ACP-like"/>
    <property type="match status" value="1"/>
</dbReference>
<evidence type="ECO:0000313" key="3">
    <source>
        <dbReference type="Proteomes" id="UP000273405"/>
    </source>
</evidence>
<gene>
    <name evidence="2" type="ORF">D7X12_12835</name>
</gene>
<dbReference type="Gene3D" id="1.10.1200.10">
    <property type="entry name" value="ACP-like"/>
    <property type="match status" value="1"/>
</dbReference>
<evidence type="ECO:0000313" key="2">
    <source>
        <dbReference type="EMBL" id="RKH43598.1"/>
    </source>
</evidence>
<feature type="domain" description="Carrier" evidence="1">
    <location>
        <begin position="3"/>
        <end position="82"/>
    </location>
</feature>
<sequence>MQEDVSRSLKKILTNQLFVEIPEEQIGGDDGLQSVVGLDSVGFLELRVICEDQFGVSISDEDFDTENFRTLNLLSALIVKLKAQQQKQGGTK</sequence>
<keyword evidence="3" id="KW-1185">Reference proteome</keyword>
<dbReference type="InterPro" id="IPR036736">
    <property type="entry name" value="ACP-like_sf"/>
</dbReference>
<dbReference type="OrthoDB" id="3395095at2"/>
<name>A0A3A8NH42_9BACT</name>